<feature type="domain" description="VWFA" evidence="1">
    <location>
        <begin position="7"/>
        <end position="193"/>
    </location>
</feature>
<proteinExistence type="predicted"/>
<dbReference type="Proteomes" id="UP001281656">
    <property type="component" value="Unassembled WGS sequence"/>
</dbReference>
<evidence type="ECO:0000313" key="3">
    <source>
        <dbReference type="Proteomes" id="UP001281656"/>
    </source>
</evidence>
<sequence length="204" mass="22986">MENKILHFIWMLDCSGSMTGEKIQSLNYAIRNALPSIIDIAEKNKDIQIFMRIIKFSDGAQWLTEKPVELDKFIWSDLQTGGITDLGAALDMVNEELSKLDKKTNLPPVIILVTDGQPTDNYEEGLRKLLSSEIGSQSVRIAIAIGEDVDNDILQDFIGNNDERPLQAGNSHSLINLIKWSSINAVDKSFQQVKEYNCDDDEIW</sequence>
<dbReference type="Gene3D" id="3.40.50.410">
    <property type="entry name" value="von Willebrand factor, type A domain"/>
    <property type="match status" value="1"/>
</dbReference>
<name>A0ABU4JQR5_9CLOT</name>
<protein>
    <submittedName>
        <fullName evidence="2">VWA domain-containing protein</fullName>
    </submittedName>
</protein>
<dbReference type="SUPFAM" id="SSF53300">
    <property type="entry name" value="vWA-like"/>
    <property type="match status" value="1"/>
</dbReference>
<dbReference type="InterPro" id="IPR002035">
    <property type="entry name" value="VWF_A"/>
</dbReference>
<dbReference type="PROSITE" id="PS50234">
    <property type="entry name" value="VWFA"/>
    <property type="match status" value="1"/>
</dbReference>
<evidence type="ECO:0000259" key="1">
    <source>
        <dbReference type="PROSITE" id="PS50234"/>
    </source>
</evidence>
<keyword evidence="3" id="KW-1185">Reference proteome</keyword>
<evidence type="ECO:0000313" key="2">
    <source>
        <dbReference type="EMBL" id="MDW8800303.1"/>
    </source>
</evidence>
<gene>
    <name evidence="2" type="ORF">P8V03_03950</name>
</gene>
<accession>A0ABU4JQR5</accession>
<dbReference type="InterPro" id="IPR036465">
    <property type="entry name" value="vWFA_dom_sf"/>
</dbReference>
<organism evidence="2 3">
    <name type="scientific">Clostridium tanneri</name>
    <dbReference type="NCBI Taxonomy" id="3037988"/>
    <lineage>
        <taxon>Bacteria</taxon>
        <taxon>Bacillati</taxon>
        <taxon>Bacillota</taxon>
        <taxon>Clostridia</taxon>
        <taxon>Eubacteriales</taxon>
        <taxon>Clostridiaceae</taxon>
        <taxon>Clostridium</taxon>
    </lineage>
</organism>
<reference evidence="2 3" key="1">
    <citation type="submission" date="2023-04" db="EMBL/GenBank/DDBJ databases">
        <title>Clostridium tannerae sp. nov., isolated from the fecal material of an alpaca.</title>
        <authorList>
            <person name="Miller S."/>
            <person name="Hendry M."/>
            <person name="King J."/>
            <person name="Sankaranarayanan K."/>
            <person name="Lawson P.A."/>
        </authorList>
    </citation>
    <scope>NUCLEOTIDE SEQUENCE [LARGE SCALE GENOMIC DNA]</scope>
    <source>
        <strain evidence="2 3">A1-XYC3</strain>
    </source>
</reference>
<dbReference type="SMART" id="SM00327">
    <property type="entry name" value="VWA"/>
    <property type="match status" value="1"/>
</dbReference>
<dbReference type="EMBL" id="JARUJP010000003">
    <property type="protein sequence ID" value="MDW8800303.1"/>
    <property type="molecule type" value="Genomic_DNA"/>
</dbReference>
<comment type="caution">
    <text evidence="2">The sequence shown here is derived from an EMBL/GenBank/DDBJ whole genome shotgun (WGS) entry which is preliminary data.</text>
</comment>
<dbReference type="Pfam" id="PF00092">
    <property type="entry name" value="VWA"/>
    <property type="match status" value="1"/>
</dbReference>
<dbReference type="RefSeq" id="WP_318796850.1">
    <property type="nucleotide sequence ID" value="NZ_JARUJP010000003.1"/>
</dbReference>